<proteinExistence type="predicted"/>
<keyword evidence="1" id="KW-0812">Transmembrane</keyword>
<dbReference type="RefSeq" id="WP_009347968.1">
    <property type="nucleotide sequence ID" value="NZ_JH376832.1"/>
</dbReference>
<name>G5GD59_9BACT</name>
<evidence type="ECO:0000313" key="3">
    <source>
        <dbReference type="Proteomes" id="UP000015993"/>
    </source>
</evidence>
<dbReference type="AlphaFoldDB" id="G5GD59"/>
<reference evidence="2 3" key="1">
    <citation type="submission" date="2011-08" db="EMBL/GenBank/DDBJ databases">
        <title>The Genome Sequence of Prevotella sp. oral taxon 302 str. F0323.</title>
        <authorList>
            <consortium name="The Broad Institute Genome Sequencing Platform"/>
            <person name="Earl A."/>
            <person name="Ward D."/>
            <person name="Feldgarden M."/>
            <person name="Gevers D."/>
            <person name="Izard J."/>
            <person name="Blanton J.M."/>
            <person name="Baranova O.V."/>
            <person name="Tanner A.C."/>
            <person name="Dewhirst F.E."/>
            <person name="Young S.K."/>
            <person name="Zeng Q."/>
            <person name="Gargeya S."/>
            <person name="Fitzgerald M."/>
            <person name="Haas B."/>
            <person name="Abouelleil A."/>
            <person name="Alvarado L."/>
            <person name="Arachchi H.M."/>
            <person name="Berlin A."/>
            <person name="Brown A."/>
            <person name="Chapman S.B."/>
            <person name="Chen Z."/>
            <person name="Dunbar C."/>
            <person name="Freedman E."/>
            <person name="Gearin G."/>
            <person name="Gellesch M."/>
            <person name="Goldberg J."/>
            <person name="Griggs A."/>
            <person name="Gujja S."/>
            <person name="Heiman D."/>
            <person name="Howarth C."/>
            <person name="Larson L."/>
            <person name="Lui A."/>
            <person name="MacDonald P.J.P."/>
            <person name="Montmayeur A."/>
            <person name="Murphy C."/>
            <person name="Neiman D."/>
            <person name="Pearson M."/>
            <person name="Priest M."/>
            <person name="Roberts A."/>
            <person name="Saif S."/>
            <person name="Shea T."/>
            <person name="Shenoy N."/>
            <person name="Sisk P."/>
            <person name="Stolte C."/>
            <person name="Sykes S."/>
            <person name="Wortman J."/>
            <person name="Nusbaum C."/>
            <person name="Birren B."/>
        </authorList>
    </citation>
    <scope>NUCLEOTIDE SEQUENCE [LARGE SCALE GENOMIC DNA]</scope>
    <source>
        <strain evidence="2 3">F0323</strain>
    </source>
</reference>
<evidence type="ECO:0000256" key="1">
    <source>
        <dbReference type="SAM" id="Phobius"/>
    </source>
</evidence>
<organism evidence="2 3">
    <name type="scientific">Alloprevotella rava F0323</name>
    <dbReference type="NCBI Taxonomy" id="679199"/>
    <lineage>
        <taxon>Bacteria</taxon>
        <taxon>Pseudomonadati</taxon>
        <taxon>Bacteroidota</taxon>
        <taxon>Bacteroidia</taxon>
        <taxon>Bacteroidales</taxon>
        <taxon>Prevotellaceae</taxon>
        <taxon>Alloprevotella</taxon>
    </lineage>
</organism>
<accession>G5GD59</accession>
<keyword evidence="3" id="KW-1185">Reference proteome</keyword>
<dbReference type="Proteomes" id="UP000015993">
    <property type="component" value="Unassembled WGS sequence"/>
</dbReference>
<sequence length="67" mass="7805">MQQYTNKKKGKAAELGVCEGIQEVELLRPFGLIAACLRAKIRKRRIKLLLRLFFFVISAIQMRDIRI</sequence>
<gene>
    <name evidence="2" type="ORF">HMPREF9332_01488</name>
</gene>
<dbReference type="EMBL" id="ACZK01000025">
    <property type="protein sequence ID" value="EHG21973.1"/>
    <property type="molecule type" value="Genomic_DNA"/>
</dbReference>
<keyword evidence="1" id="KW-0472">Membrane</keyword>
<dbReference type="HOGENOM" id="CLU_2802914_0_0_10"/>
<keyword evidence="1" id="KW-1133">Transmembrane helix</keyword>
<protein>
    <submittedName>
        <fullName evidence="2">Uncharacterized protein</fullName>
    </submittedName>
</protein>
<comment type="caution">
    <text evidence="2">The sequence shown here is derived from an EMBL/GenBank/DDBJ whole genome shotgun (WGS) entry which is preliminary data.</text>
</comment>
<feature type="transmembrane region" description="Helical" evidence="1">
    <location>
        <begin position="48"/>
        <end position="65"/>
    </location>
</feature>
<dbReference type="STRING" id="679199.HMPREF9332_01488"/>
<evidence type="ECO:0000313" key="2">
    <source>
        <dbReference type="EMBL" id="EHG21973.1"/>
    </source>
</evidence>